<dbReference type="InterPro" id="IPR036779">
    <property type="entry name" value="LysM_dom_sf"/>
</dbReference>
<name>A0A1M6X0A3_9FIRM</name>
<dbReference type="InterPro" id="IPR018392">
    <property type="entry name" value="LysM"/>
</dbReference>
<protein>
    <submittedName>
        <fullName evidence="4">Spore germination protein</fullName>
    </submittedName>
</protein>
<dbReference type="STRING" id="1121322.SAMN02745136_03835"/>
<gene>
    <name evidence="4" type="ORF">SAMN02745136_03835</name>
</gene>
<dbReference type="SUPFAM" id="SSF54106">
    <property type="entry name" value="LysM domain"/>
    <property type="match status" value="2"/>
</dbReference>
<dbReference type="Gene3D" id="3.10.350.10">
    <property type="entry name" value="LysM domain"/>
    <property type="match status" value="2"/>
</dbReference>
<evidence type="ECO:0000259" key="2">
    <source>
        <dbReference type="PROSITE" id="PS51782"/>
    </source>
</evidence>
<dbReference type="SMART" id="SM00257">
    <property type="entry name" value="LysM"/>
    <property type="match status" value="2"/>
</dbReference>
<dbReference type="Gene3D" id="3.20.20.80">
    <property type="entry name" value="Glycosidases"/>
    <property type="match status" value="1"/>
</dbReference>
<keyword evidence="1" id="KW-0378">Hydrolase</keyword>
<organism evidence="4 5">
    <name type="scientific">Anaerocolumna jejuensis DSM 15929</name>
    <dbReference type="NCBI Taxonomy" id="1121322"/>
    <lineage>
        <taxon>Bacteria</taxon>
        <taxon>Bacillati</taxon>
        <taxon>Bacillota</taxon>
        <taxon>Clostridia</taxon>
        <taxon>Lachnospirales</taxon>
        <taxon>Lachnospiraceae</taxon>
        <taxon>Anaerocolumna</taxon>
    </lineage>
</organism>
<evidence type="ECO:0000259" key="3">
    <source>
        <dbReference type="PROSITE" id="PS51910"/>
    </source>
</evidence>
<dbReference type="InterPro" id="IPR017853">
    <property type="entry name" value="GH"/>
</dbReference>
<accession>A0A1M6X0A3</accession>
<keyword evidence="1" id="KW-0326">Glycosidase</keyword>
<dbReference type="GO" id="GO:0070492">
    <property type="term" value="F:oligosaccharide binding"/>
    <property type="evidence" value="ECO:0007669"/>
    <property type="project" value="TreeGrafter"/>
</dbReference>
<dbReference type="GO" id="GO:0005975">
    <property type="term" value="P:carbohydrate metabolic process"/>
    <property type="evidence" value="ECO:0007669"/>
    <property type="project" value="InterPro"/>
</dbReference>
<dbReference type="OrthoDB" id="9769314at2"/>
<dbReference type="InterPro" id="IPR011583">
    <property type="entry name" value="Chitinase_II/V-like_cat"/>
</dbReference>
<feature type="domain" description="LysM" evidence="2">
    <location>
        <begin position="51"/>
        <end position="96"/>
    </location>
</feature>
<dbReference type="Pfam" id="PF01476">
    <property type="entry name" value="LysM"/>
    <property type="match status" value="2"/>
</dbReference>
<evidence type="ECO:0000256" key="1">
    <source>
        <dbReference type="ARBA" id="ARBA00023295"/>
    </source>
</evidence>
<dbReference type="EMBL" id="FRAC01000021">
    <property type="protein sequence ID" value="SHK99442.1"/>
    <property type="molecule type" value="Genomic_DNA"/>
</dbReference>
<dbReference type="PROSITE" id="PS51782">
    <property type="entry name" value="LYSM"/>
    <property type="match status" value="2"/>
</dbReference>
<dbReference type="CDD" id="cd00118">
    <property type="entry name" value="LysM"/>
    <property type="match status" value="2"/>
</dbReference>
<dbReference type="SUPFAM" id="SSF51445">
    <property type="entry name" value="(Trans)glycosidases"/>
    <property type="match status" value="1"/>
</dbReference>
<dbReference type="InterPro" id="IPR001223">
    <property type="entry name" value="Glyco_hydro18_cat"/>
</dbReference>
<dbReference type="SMART" id="SM00636">
    <property type="entry name" value="Glyco_18"/>
    <property type="match status" value="1"/>
</dbReference>
<sequence>MTIHVVQPGETINSISAYYNIPAERLILENGIMNPDNLAVGQTIVIVQPETVYTVQAGDTLMSIAEQQGVSVMELLRNNPYLSGREFLYPGETLVITYQTNKTVTLATSGYIFPYIDRNVLIKTLPFLSYLTIFNYRATSDGDIIMGDDDTDLVQLAKIYGVAPMMFVSTFTEEGISSSEVAYNILSSMAVQDHLIENALQLVESKGYYGINIYAEYVTFNNIDLVADYLKRAADIFHAAGYRIVVTVTPNMNIESQGVSFERIDYSKLSVYVDGIIFASYNWGRSYSFPSPISPVNVLTELINYAVSILPSEKIFLGITTIGYDWQIPYVPGVTGANAITYDSAIQIAAENGIAIQFNEPAQAPYFYYADSNGVLHVVWFIDARGFDTRAQLAAEYELQGLSLWTIMYFNTQMWFIINTQYNIVKVMNIVL</sequence>
<dbReference type="PANTHER" id="PTHR46066">
    <property type="entry name" value="CHITINASE DOMAIN-CONTAINING PROTEIN 1 FAMILY MEMBER"/>
    <property type="match status" value="1"/>
</dbReference>
<evidence type="ECO:0000313" key="5">
    <source>
        <dbReference type="Proteomes" id="UP000184386"/>
    </source>
</evidence>
<dbReference type="GO" id="GO:0012505">
    <property type="term" value="C:endomembrane system"/>
    <property type="evidence" value="ECO:0007669"/>
    <property type="project" value="TreeGrafter"/>
</dbReference>
<dbReference type="Gene3D" id="3.10.50.10">
    <property type="match status" value="1"/>
</dbReference>
<dbReference type="PANTHER" id="PTHR46066:SF2">
    <property type="entry name" value="CHITINASE DOMAIN-CONTAINING PROTEIN 1"/>
    <property type="match status" value="1"/>
</dbReference>
<feature type="domain" description="LysM" evidence="2">
    <location>
        <begin position="2"/>
        <end position="46"/>
    </location>
</feature>
<dbReference type="GO" id="GO:0008061">
    <property type="term" value="F:chitin binding"/>
    <property type="evidence" value="ECO:0007669"/>
    <property type="project" value="InterPro"/>
</dbReference>
<keyword evidence="5" id="KW-1185">Reference proteome</keyword>
<feature type="domain" description="GH18" evidence="3">
    <location>
        <begin position="106"/>
        <end position="432"/>
    </location>
</feature>
<dbReference type="PROSITE" id="PS51910">
    <property type="entry name" value="GH18_2"/>
    <property type="match status" value="1"/>
</dbReference>
<dbReference type="Pfam" id="PF00704">
    <property type="entry name" value="Glyco_hydro_18"/>
    <property type="match status" value="1"/>
</dbReference>
<evidence type="ECO:0000313" key="4">
    <source>
        <dbReference type="EMBL" id="SHK99442.1"/>
    </source>
</evidence>
<dbReference type="GO" id="GO:0016798">
    <property type="term" value="F:hydrolase activity, acting on glycosyl bonds"/>
    <property type="evidence" value="ECO:0007669"/>
    <property type="project" value="UniProtKB-KW"/>
</dbReference>
<dbReference type="Proteomes" id="UP000184386">
    <property type="component" value="Unassembled WGS sequence"/>
</dbReference>
<dbReference type="RefSeq" id="WP_073278458.1">
    <property type="nucleotide sequence ID" value="NZ_FRAC01000021.1"/>
</dbReference>
<reference evidence="4 5" key="1">
    <citation type="submission" date="2016-11" db="EMBL/GenBank/DDBJ databases">
        <authorList>
            <person name="Jaros S."/>
            <person name="Januszkiewicz K."/>
            <person name="Wedrychowicz H."/>
        </authorList>
    </citation>
    <scope>NUCLEOTIDE SEQUENCE [LARGE SCALE GENOMIC DNA]</scope>
    <source>
        <strain evidence="4 5">DSM 15929</strain>
    </source>
</reference>
<proteinExistence type="predicted"/>
<dbReference type="InterPro" id="IPR029070">
    <property type="entry name" value="Chitinase_insertion_sf"/>
</dbReference>
<dbReference type="AlphaFoldDB" id="A0A1M6X0A3"/>